<dbReference type="PROSITE" id="PS51737">
    <property type="entry name" value="RECOMBINASE_DNA_BIND"/>
    <property type="match status" value="1"/>
</dbReference>
<protein>
    <submittedName>
        <fullName evidence="9">Recombinase</fullName>
    </submittedName>
</protein>
<dbReference type="GO" id="GO:0003677">
    <property type="term" value="F:DNA binding"/>
    <property type="evidence" value="ECO:0007669"/>
    <property type="project" value="UniProtKB-KW"/>
</dbReference>
<dbReference type="PROSITE" id="PS00397">
    <property type="entry name" value="RECOMBINASES_1"/>
    <property type="match status" value="1"/>
</dbReference>
<accession>A0A150F508</accession>
<dbReference type="InterPro" id="IPR050639">
    <property type="entry name" value="SSR_resolvase"/>
</dbReference>
<dbReference type="InterPro" id="IPR038109">
    <property type="entry name" value="DNA_bind_recomb_sf"/>
</dbReference>
<keyword evidence="2" id="KW-0238">DNA-binding</keyword>
<keyword evidence="10" id="KW-1185">Reference proteome</keyword>
<dbReference type="InterPro" id="IPR011109">
    <property type="entry name" value="DNA_bind_recombinase_dom"/>
</dbReference>
<sequence length="477" mass="55983">MNLKNENERKSIGIYIRVSTEEQAREGYSIPAQGEKLKAYCISQGWTNYKFYTDEGKSAKDINRPSLELMLRHIEQGIIDTVLVYRLDRLTRSVRDLYSLLDYFDKYNAVFRSATEVYDTGSATGRLFITLVAAMAQWERENLGERVRMGQIEKARQGQFSAPAPYGWKKEGNTLIKNPEQGAVILEMIEKIKEGYSIRKLADYLDNSEYQPTRGYKWHIASILVILKNPALYGALRWNDEIIEDAFEGYITKVEFKLLQTILHDRQNFKKRETTSIFIFQSKIICPNCGNRLTCERSIYFRKKDNKNVESNHYRCQACTLNKRPAIGVSEKKFEKAFINYMEQVSFKREPDFPKQCKSNQDFEKLHQKIIKIENQRKKYQKAWSKDLITDNEFEQLMNETKTALEQANAELQKKQGAAIPKTPVDIEKVKKLIVMFKENWNVLTNEEKREYVQELIERIKFEKKEGKVKILSVDFY</sequence>
<dbReference type="PROSITE" id="PS51736">
    <property type="entry name" value="RECOMBINASES_3"/>
    <property type="match status" value="1"/>
</dbReference>
<dbReference type="SUPFAM" id="SSF53041">
    <property type="entry name" value="Resolvase-like"/>
    <property type="match status" value="1"/>
</dbReference>
<dbReference type="SMART" id="SM00857">
    <property type="entry name" value="Resolvase"/>
    <property type="match status" value="1"/>
</dbReference>
<evidence type="ECO:0000313" key="9">
    <source>
        <dbReference type="EMBL" id="KXZ15329.1"/>
    </source>
</evidence>
<dbReference type="GO" id="GO:0015074">
    <property type="term" value="P:DNA integration"/>
    <property type="evidence" value="ECO:0007669"/>
    <property type="project" value="UniProtKB-KW"/>
</dbReference>
<keyword evidence="1" id="KW-0229">DNA integration</keyword>
<evidence type="ECO:0000313" key="10">
    <source>
        <dbReference type="Proteomes" id="UP000075430"/>
    </source>
</evidence>
<dbReference type="AlphaFoldDB" id="A0A150F508"/>
<dbReference type="InterPro" id="IPR006118">
    <property type="entry name" value="Recombinase_CS"/>
</dbReference>
<feature type="domain" description="Resolvase/invertase-type recombinase catalytic" evidence="7">
    <location>
        <begin position="11"/>
        <end position="158"/>
    </location>
</feature>
<dbReference type="Gene3D" id="3.90.1750.20">
    <property type="entry name" value="Putative Large Serine Recombinase, Chain B, Domain 2"/>
    <property type="match status" value="1"/>
</dbReference>
<dbReference type="InterPro" id="IPR006119">
    <property type="entry name" value="Resolv_N"/>
</dbReference>
<dbReference type="Proteomes" id="UP000075430">
    <property type="component" value="Unassembled WGS sequence"/>
</dbReference>
<dbReference type="PANTHER" id="PTHR30461:SF23">
    <property type="entry name" value="DNA RECOMBINASE-RELATED"/>
    <property type="match status" value="1"/>
</dbReference>
<evidence type="ECO:0000256" key="4">
    <source>
        <dbReference type="PIRSR" id="PIRSR606118-50"/>
    </source>
</evidence>
<keyword evidence="3" id="KW-0233">DNA recombination</keyword>
<dbReference type="InterPro" id="IPR036162">
    <property type="entry name" value="Resolvase-like_N_sf"/>
</dbReference>
<comment type="caution">
    <text evidence="9">The sequence shown here is derived from an EMBL/GenBank/DDBJ whole genome shotgun (WGS) entry which is preliminary data.</text>
</comment>
<dbReference type="EMBL" id="LSBA01000036">
    <property type="protein sequence ID" value="KXZ15329.1"/>
    <property type="molecule type" value="Genomic_DNA"/>
</dbReference>
<dbReference type="OrthoDB" id="9811097at2"/>
<feature type="coiled-coil region" evidence="6">
    <location>
        <begin position="363"/>
        <end position="418"/>
    </location>
</feature>
<dbReference type="Pfam" id="PF00239">
    <property type="entry name" value="Resolvase"/>
    <property type="match status" value="1"/>
</dbReference>
<dbReference type="GO" id="GO:0000150">
    <property type="term" value="F:DNA strand exchange activity"/>
    <property type="evidence" value="ECO:0007669"/>
    <property type="project" value="InterPro"/>
</dbReference>
<evidence type="ECO:0000256" key="1">
    <source>
        <dbReference type="ARBA" id="ARBA00022908"/>
    </source>
</evidence>
<evidence type="ECO:0000259" key="7">
    <source>
        <dbReference type="PROSITE" id="PS51736"/>
    </source>
</evidence>
<reference evidence="10" key="1">
    <citation type="submission" date="2016-02" db="EMBL/GenBank/DDBJ databases">
        <authorList>
            <person name="Dunlap C."/>
        </authorList>
    </citation>
    <scope>NUCLEOTIDE SEQUENCE [LARGE SCALE GENOMIC DNA]</scope>
    <source>
        <strain evidence="10">NRRL B-41092</strain>
    </source>
</reference>
<keyword evidence="6" id="KW-0175">Coiled coil</keyword>
<proteinExistence type="predicted"/>
<feature type="domain" description="Recombinase" evidence="8">
    <location>
        <begin position="165"/>
        <end position="269"/>
    </location>
</feature>
<evidence type="ECO:0000256" key="6">
    <source>
        <dbReference type="SAM" id="Coils"/>
    </source>
</evidence>
<dbReference type="RefSeq" id="WP_061522981.1">
    <property type="nucleotide sequence ID" value="NZ_JARLZY010000006.1"/>
</dbReference>
<organism evidence="9 10">
    <name type="scientific">Bacillus nakamurai</name>
    <dbReference type="NCBI Taxonomy" id="1793963"/>
    <lineage>
        <taxon>Bacteria</taxon>
        <taxon>Bacillati</taxon>
        <taxon>Bacillota</taxon>
        <taxon>Bacilli</taxon>
        <taxon>Bacillales</taxon>
        <taxon>Bacillaceae</taxon>
        <taxon>Bacillus</taxon>
    </lineage>
</organism>
<name>A0A150F508_9BACI</name>
<evidence type="ECO:0000259" key="8">
    <source>
        <dbReference type="PROSITE" id="PS51737"/>
    </source>
</evidence>
<dbReference type="PANTHER" id="PTHR30461">
    <property type="entry name" value="DNA-INVERTASE FROM LAMBDOID PROPHAGE"/>
    <property type="match status" value="1"/>
</dbReference>
<gene>
    <name evidence="9" type="ORF">AXI58_03465</name>
</gene>
<evidence type="ECO:0000256" key="5">
    <source>
        <dbReference type="PROSITE-ProRule" id="PRU10137"/>
    </source>
</evidence>
<evidence type="ECO:0000256" key="3">
    <source>
        <dbReference type="ARBA" id="ARBA00023172"/>
    </source>
</evidence>
<dbReference type="STRING" id="1793963.AXI58_03465"/>
<dbReference type="CDD" id="cd03768">
    <property type="entry name" value="SR_ResInv"/>
    <property type="match status" value="1"/>
</dbReference>
<dbReference type="Pfam" id="PF07508">
    <property type="entry name" value="Recombinase"/>
    <property type="match status" value="1"/>
</dbReference>
<dbReference type="Gene3D" id="3.40.50.1390">
    <property type="entry name" value="Resolvase, N-terminal catalytic domain"/>
    <property type="match status" value="1"/>
</dbReference>
<feature type="active site" description="O-(5'-phospho-DNA)-serine intermediate" evidence="4 5">
    <location>
        <position position="19"/>
    </location>
</feature>
<evidence type="ECO:0000256" key="2">
    <source>
        <dbReference type="ARBA" id="ARBA00023125"/>
    </source>
</evidence>